<dbReference type="Pfam" id="PF17871">
    <property type="entry name" value="AAA_lid_9"/>
    <property type="match status" value="1"/>
</dbReference>
<dbReference type="NCBIfam" id="TIGR01488">
    <property type="entry name" value="HAD-SF-IB"/>
    <property type="match status" value="1"/>
</dbReference>
<gene>
    <name evidence="20" type="ORF">SAY87_008304</name>
</gene>
<comment type="caution">
    <text evidence="20">The sequence shown here is derived from an EMBL/GenBank/DDBJ whole genome shotgun (WGS) entry which is preliminary data.</text>
</comment>
<keyword evidence="14" id="KW-0718">Serine biosynthesis</keyword>
<keyword evidence="6" id="KW-0028">Amino-acid biosynthesis</keyword>
<evidence type="ECO:0000256" key="1">
    <source>
        <dbReference type="ARBA" id="ARBA00001946"/>
    </source>
</evidence>
<dbReference type="FunFam" id="3.40.50.1000:FF:000077">
    <property type="entry name" value="Phosphoserine phosphatase, chloroplastic"/>
    <property type="match status" value="1"/>
</dbReference>
<dbReference type="FunFam" id="3.40.50.300:FF:000120">
    <property type="entry name" value="ATP-dependent chaperone ClpB"/>
    <property type="match status" value="1"/>
</dbReference>
<dbReference type="InterPro" id="IPR023214">
    <property type="entry name" value="HAD_sf"/>
</dbReference>
<organism evidence="20 21">
    <name type="scientific">Trapa incisa</name>
    <dbReference type="NCBI Taxonomy" id="236973"/>
    <lineage>
        <taxon>Eukaryota</taxon>
        <taxon>Viridiplantae</taxon>
        <taxon>Streptophyta</taxon>
        <taxon>Embryophyta</taxon>
        <taxon>Tracheophyta</taxon>
        <taxon>Spermatophyta</taxon>
        <taxon>Magnoliopsida</taxon>
        <taxon>eudicotyledons</taxon>
        <taxon>Gunneridae</taxon>
        <taxon>Pentapetalae</taxon>
        <taxon>rosids</taxon>
        <taxon>malvids</taxon>
        <taxon>Myrtales</taxon>
        <taxon>Lythraceae</taxon>
        <taxon>Trapa</taxon>
    </lineage>
</organism>
<name>A0AAN7KI01_9MYRT</name>
<dbReference type="SMART" id="SM00382">
    <property type="entry name" value="AAA"/>
    <property type="match status" value="1"/>
</dbReference>
<dbReference type="InterPro" id="IPR050130">
    <property type="entry name" value="ClpA_ClpB"/>
</dbReference>
<dbReference type="InterPro" id="IPR001270">
    <property type="entry name" value="ClpA/B"/>
</dbReference>
<dbReference type="Gene3D" id="3.40.50.300">
    <property type="entry name" value="P-loop containing nucleotide triphosphate hydrolases"/>
    <property type="match status" value="2"/>
</dbReference>
<dbReference type="GO" id="GO:0046872">
    <property type="term" value="F:metal ion binding"/>
    <property type="evidence" value="ECO:0007669"/>
    <property type="project" value="UniProtKB-KW"/>
</dbReference>
<evidence type="ECO:0000256" key="7">
    <source>
        <dbReference type="ARBA" id="ARBA00022723"/>
    </source>
</evidence>
<dbReference type="InterPro" id="IPR041546">
    <property type="entry name" value="ClpA/ClpB_AAA_lid"/>
</dbReference>
<dbReference type="PANTHER" id="PTHR11638">
    <property type="entry name" value="ATP-DEPENDENT CLP PROTEASE"/>
    <property type="match status" value="1"/>
</dbReference>
<evidence type="ECO:0000256" key="6">
    <source>
        <dbReference type="ARBA" id="ARBA00022605"/>
    </source>
</evidence>
<evidence type="ECO:0000256" key="15">
    <source>
        <dbReference type="ARBA" id="ARBA00031693"/>
    </source>
</evidence>
<keyword evidence="7" id="KW-0479">Metal-binding</keyword>
<keyword evidence="21" id="KW-1185">Reference proteome</keyword>
<feature type="coiled-coil region" evidence="18">
    <location>
        <begin position="222"/>
        <end position="316"/>
    </location>
</feature>
<dbReference type="GO" id="GO:0016887">
    <property type="term" value="F:ATP hydrolysis activity"/>
    <property type="evidence" value="ECO:0007669"/>
    <property type="project" value="InterPro"/>
</dbReference>
<evidence type="ECO:0000256" key="18">
    <source>
        <dbReference type="SAM" id="Coils"/>
    </source>
</evidence>
<evidence type="ECO:0000256" key="13">
    <source>
        <dbReference type="ARBA" id="ARBA00023186"/>
    </source>
</evidence>
<keyword evidence="10" id="KW-0378">Hydrolase</keyword>
<dbReference type="Pfam" id="PF07724">
    <property type="entry name" value="AAA_2"/>
    <property type="match status" value="1"/>
</dbReference>
<keyword evidence="8 17" id="KW-0677">Repeat</keyword>
<dbReference type="SMART" id="SM01086">
    <property type="entry name" value="ClpB_D2-small"/>
    <property type="match status" value="1"/>
</dbReference>
<accession>A0AAN7KI01</accession>
<keyword evidence="9" id="KW-0547">Nucleotide-binding</keyword>
<dbReference type="PANTHER" id="PTHR11638:SF18">
    <property type="entry name" value="HEAT SHOCK PROTEIN 104"/>
    <property type="match status" value="1"/>
</dbReference>
<keyword evidence="13" id="KW-0143">Chaperone</keyword>
<dbReference type="Gene3D" id="3.40.50.1000">
    <property type="entry name" value="HAD superfamily/HAD-like"/>
    <property type="match status" value="1"/>
</dbReference>
<evidence type="ECO:0000313" key="20">
    <source>
        <dbReference type="EMBL" id="KAK4766662.1"/>
    </source>
</evidence>
<evidence type="ECO:0000256" key="16">
    <source>
        <dbReference type="ARBA" id="ARBA00049173"/>
    </source>
</evidence>
<protein>
    <recommendedName>
        <fullName evidence="5">phosphoserine phosphatase</fullName>
        <ecNumber evidence="5">3.1.3.3</ecNumber>
    </recommendedName>
    <alternativeName>
        <fullName evidence="15">O-phosphoserine phosphohydrolase</fullName>
    </alternativeName>
</protein>
<dbReference type="Pfam" id="PF00702">
    <property type="entry name" value="Hydrolase"/>
    <property type="match status" value="1"/>
</dbReference>
<evidence type="ECO:0000256" key="3">
    <source>
        <dbReference type="ARBA" id="ARBA00008675"/>
    </source>
</evidence>
<dbReference type="InterPro" id="IPR036628">
    <property type="entry name" value="Clp_N_dom_sf"/>
</dbReference>
<dbReference type="GO" id="GO:0006564">
    <property type="term" value="P:L-serine biosynthetic process"/>
    <property type="evidence" value="ECO:0007669"/>
    <property type="project" value="UniProtKB-KW"/>
</dbReference>
<keyword evidence="11" id="KW-0067">ATP-binding</keyword>
<dbReference type="InterPro" id="IPR036412">
    <property type="entry name" value="HAD-like_sf"/>
</dbReference>
<dbReference type="FunFam" id="3.40.50.1000:FF:000114">
    <property type="entry name" value="Phosphoserine phosphatase, chloroplastic"/>
    <property type="match status" value="1"/>
</dbReference>
<dbReference type="InterPro" id="IPR003593">
    <property type="entry name" value="AAA+_ATPase"/>
</dbReference>
<keyword evidence="18" id="KW-0175">Coiled coil</keyword>
<sequence>MNPDKCTHKTNETLVAAHELAMSAGHAQITPLHLAIALLSDQSGIFCQAIKGIGGEEAAKSVERVFNQARKKLPSQSPPPDEIPASTSLVKAIRRAQAAQKKRGDTHLAVDQLILGMLEDSQIGDLLKEAGVAANRVKSEIEKLRGKDGKKVDSASEPSVPDTISILRGLKERYEGHHGVRIQDRALVVAAQLSSRYITGRHLPDKAIDLVDEACANVRVQLDSQPEEIDNLERKRIQLEIELHALEKEKDKASKARLVEVQKELDDLRDRLQPLMMKYKKEKERIDEIRRLKQKREELLVALQEAERRYDLARAADLRYGVIQEVESTIAQLEGSTDENLMLTETVGPEHIAEVVSRWTGIPVTRLGQNEKDKLIGLGERLHQRVVGQDQAVSSVAEAVLRSRAGLGRPQQPTGSFLFLGPTGVGKTELAKALAEQLFDDENLLVRIDMSEYMEQHSVSRLIGAPPGYVGHEEGGQLTEAVRRRPYSVVLFDEVEKAHIAVFNTLLQVLDDGRLTDGQGRTVNFTNAVIIMTSNLGAEHLLSGLQGKCTMQVARDRVMQEVRRHFRPELLNRLDDIVVFDPLSHDQLRKVARLQMKDVASRLADRGVALAVTDAALDHVLAESYDPVYGARPIRRWLEKKVVTELSKMLIRGEIDENSTVSIDAAPSGDTLAYRVEGNGGFVNATTGQKSEILIQLPNRPRSDAAQAVKKMRIEEMDDDDEEMSPSRRAFLLRSMNTSQRSPAGMIICSKPHVTVTASTQPVQAETMDRFDNTSPTKEVLDLWRGADAVCFDVDSTVCMDEGIDELADFCGARKAVAEWTARAMGGSVPFEEALAARLSLFSPTLPQVQDFLEKKTPRISPGIDELITKLKANKTDVYLISGGFRQMINPVAATLGIPRENIFANQLLFGSSGEFLGFDTNEPTSRSGGKATAVEQIRKARGYKKLVMIGDGATDLEARGLGGADIFICYAGVQLRDGVATKADWLVFDFNDLVRSLE</sequence>
<evidence type="ECO:0000256" key="14">
    <source>
        <dbReference type="ARBA" id="ARBA00023299"/>
    </source>
</evidence>
<comment type="cofactor">
    <cofactor evidence="1">
        <name>Mg(2+)</name>
        <dbReference type="ChEBI" id="CHEBI:18420"/>
    </cofactor>
</comment>
<dbReference type="EMBL" id="JAXIOK010000007">
    <property type="protein sequence ID" value="KAK4766662.1"/>
    <property type="molecule type" value="Genomic_DNA"/>
</dbReference>
<evidence type="ECO:0000256" key="4">
    <source>
        <dbReference type="ARBA" id="ARBA00009184"/>
    </source>
</evidence>
<evidence type="ECO:0000256" key="10">
    <source>
        <dbReference type="ARBA" id="ARBA00022801"/>
    </source>
</evidence>
<dbReference type="AlphaFoldDB" id="A0AAN7KI01"/>
<reference evidence="20 21" key="1">
    <citation type="journal article" date="2023" name="Hortic Res">
        <title>Pangenome of water caltrop reveals structural variations and asymmetric subgenome divergence after allopolyploidization.</title>
        <authorList>
            <person name="Zhang X."/>
            <person name="Chen Y."/>
            <person name="Wang L."/>
            <person name="Yuan Y."/>
            <person name="Fang M."/>
            <person name="Shi L."/>
            <person name="Lu R."/>
            <person name="Comes H.P."/>
            <person name="Ma Y."/>
            <person name="Chen Y."/>
            <person name="Huang G."/>
            <person name="Zhou Y."/>
            <person name="Zheng Z."/>
            <person name="Qiu Y."/>
        </authorList>
    </citation>
    <scope>NUCLEOTIDE SEQUENCE [LARGE SCALE GENOMIC DNA]</scope>
    <source>
        <tissue evidence="20">Roots</tissue>
    </source>
</reference>
<dbReference type="GO" id="GO:0034605">
    <property type="term" value="P:cellular response to heat"/>
    <property type="evidence" value="ECO:0007669"/>
    <property type="project" value="TreeGrafter"/>
</dbReference>
<dbReference type="InterPro" id="IPR019489">
    <property type="entry name" value="Clp_ATPase_C"/>
</dbReference>
<dbReference type="PRINTS" id="PR00300">
    <property type="entry name" value="CLPPROTEASEA"/>
</dbReference>
<comment type="similarity">
    <text evidence="3">Belongs to the ClpA/ClpB family.</text>
</comment>
<evidence type="ECO:0000256" key="12">
    <source>
        <dbReference type="ARBA" id="ARBA00022842"/>
    </source>
</evidence>
<dbReference type="InterPro" id="IPR003959">
    <property type="entry name" value="ATPase_AAA_core"/>
</dbReference>
<dbReference type="GO" id="GO:0005737">
    <property type="term" value="C:cytoplasm"/>
    <property type="evidence" value="ECO:0007669"/>
    <property type="project" value="TreeGrafter"/>
</dbReference>
<evidence type="ECO:0000256" key="9">
    <source>
        <dbReference type="ARBA" id="ARBA00022741"/>
    </source>
</evidence>
<dbReference type="FunFam" id="3.40.50.300:FF:000025">
    <property type="entry name" value="ATP-dependent Clp protease subunit"/>
    <property type="match status" value="1"/>
</dbReference>
<dbReference type="SUPFAM" id="SSF56784">
    <property type="entry name" value="HAD-like"/>
    <property type="match status" value="1"/>
</dbReference>
<comment type="similarity">
    <text evidence="4">Belongs to the HAD-like hydrolase superfamily. SerB family.</text>
</comment>
<evidence type="ECO:0000256" key="17">
    <source>
        <dbReference type="PROSITE-ProRule" id="PRU01251"/>
    </source>
</evidence>
<dbReference type="InterPro" id="IPR028299">
    <property type="entry name" value="ClpA/B_CS2"/>
</dbReference>
<feature type="domain" description="Clp R" evidence="19">
    <location>
        <begin position="3"/>
        <end position="147"/>
    </location>
</feature>
<evidence type="ECO:0000256" key="2">
    <source>
        <dbReference type="ARBA" id="ARBA00005135"/>
    </source>
</evidence>
<dbReference type="Pfam" id="PF10431">
    <property type="entry name" value="ClpB_D2-small"/>
    <property type="match status" value="1"/>
</dbReference>
<evidence type="ECO:0000256" key="5">
    <source>
        <dbReference type="ARBA" id="ARBA00012640"/>
    </source>
</evidence>
<dbReference type="InterPro" id="IPR004176">
    <property type="entry name" value="Clp_R_N"/>
</dbReference>
<dbReference type="GO" id="GO:0005524">
    <property type="term" value="F:ATP binding"/>
    <property type="evidence" value="ECO:0007669"/>
    <property type="project" value="UniProtKB-KW"/>
</dbReference>
<dbReference type="Gene3D" id="1.10.8.60">
    <property type="match status" value="1"/>
</dbReference>
<evidence type="ECO:0000259" key="19">
    <source>
        <dbReference type="PROSITE" id="PS51903"/>
    </source>
</evidence>
<dbReference type="Gene3D" id="1.10.1780.10">
    <property type="entry name" value="Clp, N-terminal domain"/>
    <property type="match status" value="1"/>
</dbReference>
<evidence type="ECO:0000313" key="21">
    <source>
        <dbReference type="Proteomes" id="UP001345219"/>
    </source>
</evidence>
<proteinExistence type="inferred from homology"/>
<dbReference type="PROSITE" id="PS00871">
    <property type="entry name" value="CLPAB_2"/>
    <property type="match status" value="1"/>
</dbReference>
<dbReference type="Pfam" id="PF02861">
    <property type="entry name" value="Clp_N"/>
    <property type="match status" value="1"/>
</dbReference>
<comment type="catalytic activity">
    <reaction evidence="16">
        <text>O-phospho-L-serine + H2O = L-serine + phosphate</text>
        <dbReference type="Rhea" id="RHEA:21208"/>
        <dbReference type="ChEBI" id="CHEBI:15377"/>
        <dbReference type="ChEBI" id="CHEBI:33384"/>
        <dbReference type="ChEBI" id="CHEBI:43474"/>
        <dbReference type="ChEBI" id="CHEBI:57524"/>
        <dbReference type="EC" id="3.1.3.3"/>
    </reaction>
    <physiologicalReaction direction="left-to-right" evidence="16">
        <dbReference type="Rhea" id="RHEA:21209"/>
    </physiologicalReaction>
</comment>
<dbReference type="PROSITE" id="PS51903">
    <property type="entry name" value="CLP_R"/>
    <property type="match status" value="1"/>
</dbReference>
<dbReference type="CDD" id="cd04309">
    <property type="entry name" value="HAD_PSP_eu"/>
    <property type="match status" value="1"/>
</dbReference>
<comment type="pathway">
    <text evidence="2">Amino-acid biosynthesis; L-serine biosynthesis; L-serine from 3-phospho-D-glycerate: step 3/3.</text>
</comment>
<dbReference type="EC" id="3.1.3.3" evidence="5"/>
<dbReference type="Gene3D" id="1.10.150.210">
    <property type="entry name" value="Phosphoserine phosphatase, domain 2"/>
    <property type="match status" value="1"/>
</dbReference>
<dbReference type="CDD" id="cd19499">
    <property type="entry name" value="RecA-like_ClpB_Hsp104-like"/>
    <property type="match status" value="1"/>
</dbReference>
<keyword evidence="12" id="KW-0460">Magnesium</keyword>
<dbReference type="Proteomes" id="UP001345219">
    <property type="component" value="Chromosome 7"/>
</dbReference>
<dbReference type="FunFam" id="1.10.150.210:FF:000003">
    <property type="entry name" value="Phosphoserine phosphatase SerB"/>
    <property type="match status" value="1"/>
</dbReference>
<dbReference type="SUPFAM" id="SSF52540">
    <property type="entry name" value="P-loop containing nucleoside triphosphate hydrolases"/>
    <property type="match status" value="2"/>
</dbReference>
<dbReference type="SUPFAM" id="SSF81923">
    <property type="entry name" value="Double Clp-N motif"/>
    <property type="match status" value="1"/>
</dbReference>
<dbReference type="InterPro" id="IPR027417">
    <property type="entry name" value="P-loop_NTPase"/>
</dbReference>
<evidence type="ECO:0000256" key="11">
    <source>
        <dbReference type="ARBA" id="ARBA00022840"/>
    </source>
</evidence>
<evidence type="ECO:0000256" key="8">
    <source>
        <dbReference type="ARBA" id="ARBA00022737"/>
    </source>
</evidence>